<dbReference type="AlphaFoldDB" id="A0A6G9YJ27"/>
<feature type="domain" description="Condensation" evidence="2">
    <location>
        <begin position="156"/>
        <end position="478"/>
    </location>
</feature>
<evidence type="ECO:0000256" key="1">
    <source>
        <dbReference type="SAM" id="MobiDB-lite"/>
    </source>
</evidence>
<dbReference type="EMBL" id="CP046172">
    <property type="protein sequence ID" value="QIS13160.1"/>
    <property type="molecule type" value="Genomic_DNA"/>
</dbReference>
<dbReference type="GO" id="GO:0043041">
    <property type="term" value="P:amino acid activation for nonribosomal peptide biosynthetic process"/>
    <property type="evidence" value="ECO:0007669"/>
    <property type="project" value="TreeGrafter"/>
</dbReference>
<gene>
    <name evidence="3" type="ORF">F5544_26530</name>
</gene>
<evidence type="ECO:0000313" key="3">
    <source>
        <dbReference type="EMBL" id="QIS13160.1"/>
    </source>
</evidence>
<dbReference type="InterPro" id="IPR001242">
    <property type="entry name" value="Condensation_dom"/>
</dbReference>
<dbReference type="SUPFAM" id="SSF52777">
    <property type="entry name" value="CoA-dependent acyltransferases"/>
    <property type="match status" value="2"/>
</dbReference>
<reference evidence="3 4" key="1">
    <citation type="journal article" date="2019" name="ACS Chem. Biol.">
        <title>Identification and Mobilization of a Cryptic Antibiotic Biosynthesis Gene Locus from a Human-Pathogenic Nocardia Isolate.</title>
        <authorList>
            <person name="Herisse M."/>
            <person name="Ishida K."/>
            <person name="Porter J.L."/>
            <person name="Howden B."/>
            <person name="Hertweck C."/>
            <person name="Stinear T.P."/>
            <person name="Pidot S.J."/>
        </authorList>
    </citation>
    <scope>NUCLEOTIDE SEQUENCE [LARGE SCALE GENOMIC DNA]</scope>
    <source>
        <strain evidence="3 4">AUSMDU00012717</strain>
    </source>
</reference>
<keyword evidence="4" id="KW-1185">Reference proteome</keyword>
<protein>
    <submittedName>
        <fullName evidence="3">Condensation protein</fullName>
    </submittedName>
</protein>
<proteinExistence type="predicted"/>
<dbReference type="Pfam" id="PF00668">
    <property type="entry name" value="Condensation"/>
    <property type="match status" value="1"/>
</dbReference>
<dbReference type="GO" id="GO:0003824">
    <property type="term" value="F:catalytic activity"/>
    <property type="evidence" value="ECO:0007669"/>
    <property type="project" value="InterPro"/>
</dbReference>
<dbReference type="GO" id="GO:0044550">
    <property type="term" value="P:secondary metabolite biosynthetic process"/>
    <property type="evidence" value="ECO:0007669"/>
    <property type="project" value="TreeGrafter"/>
</dbReference>
<dbReference type="GO" id="GO:0031177">
    <property type="term" value="F:phosphopantetheine binding"/>
    <property type="evidence" value="ECO:0007669"/>
    <property type="project" value="TreeGrafter"/>
</dbReference>
<dbReference type="Gene3D" id="3.30.559.10">
    <property type="entry name" value="Chloramphenicol acetyltransferase-like domain"/>
    <property type="match status" value="1"/>
</dbReference>
<feature type="region of interest" description="Disordered" evidence="1">
    <location>
        <begin position="67"/>
        <end position="87"/>
    </location>
</feature>
<evidence type="ECO:0000259" key="2">
    <source>
        <dbReference type="Pfam" id="PF00668"/>
    </source>
</evidence>
<sequence>MAVDLLYGRARHFRCGTGECAAGRQRYQRARLAQQDRADLAGVVQPRTGPAARHHDVSGHRGRARLRDALPRPGAGDAAHGGRHRRLHRERARGFGTFDRTGAVMRLLFLDHLDPEPGKLLEWTAIADPGPAFDPTPPTSNQAIHLSSGAPTNWLAAQFEVAGPIDEAALEAAFTAWIPRHDALHCCFAEPAGGGPVAVHLVSDTDIRLERRAPVAADSTAELRALLGARLDAACDPFRFPPYFLGAVSRPEISTVIVGFDHAICDAWSITIAVTELDELYRAALDEGDTARVALPEAGSFLCYSGREAAVPSATTGPLIRGWRDFLREAGDDLPHFPVDLGIPAGSRAPFGGDVRPLLGPTATDALHRRARAAGHSLFAALLAPVALAAAELGGGAATDLVFPVHTRREPRHHNTFGWLVANAPARVPAAKDFATTVAGADAAIRNGQRLAHVPATQVLAALGPELRRTRHDLFSVSYTDYRHLPGGSRCDTTRTRPRNPVQFSRSASLDDVQLWFTRTDDGLSLRTRFPDTPTARPLVTDFLDRVAKTLVGAAQGG</sequence>
<dbReference type="PANTHER" id="PTHR45527">
    <property type="entry name" value="NONRIBOSOMAL PEPTIDE SYNTHETASE"/>
    <property type="match status" value="1"/>
</dbReference>
<dbReference type="PANTHER" id="PTHR45527:SF1">
    <property type="entry name" value="FATTY ACID SYNTHASE"/>
    <property type="match status" value="1"/>
</dbReference>
<dbReference type="KEGG" id="nah:F5544_26530"/>
<dbReference type="GO" id="GO:0005737">
    <property type="term" value="C:cytoplasm"/>
    <property type="evidence" value="ECO:0007669"/>
    <property type="project" value="TreeGrafter"/>
</dbReference>
<organism evidence="3 4">
    <name type="scientific">Nocardia arthritidis</name>
    <dbReference type="NCBI Taxonomy" id="228602"/>
    <lineage>
        <taxon>Bacteria</taxon>
        <taxon>Bacillati</taxon>
        <taxon>Actinomycetota</taxon>
        <taxon>Actinomycetes</taxon>
        <taxon>Mycobacteriales</taxon>
        <taxon>Nocardiaceae</taxon>
        <taxon>Nocardia</taxon>
    </lineage>
</organism>
<dbReference type="GO" id="GO:0008610">
    <property type="term" value="P:lipid biosynthetic process"/>
    <property type="evidence" value="ECO:0007669"/>
    <property type="project" value="UniProtKB-ARBA"/>
</dbReference>
<name>A0A6G9YJ27_9NOCA</name>
<dbReference type="Gene3D" id="3.30.559.30">
    <property type="entry name" value="Nonribosomal peptide synthetase, condensation domain"/>
    <property type="match status" value="1"/>
</dbReference>
<evidence type="ECO:0000313" key="4">
    <source>
        <dbReference type="Proteomes" id="UP000503540"/>
    </source>
</evidence>
<accession>A0A6G9YJ27</accession>
<dbReference type="Proteomes" id="UP000503540">
    <property type="component" value="Chromosome"/>
</dbReference>
<dbReference type="InterPro" id="IPR023213">
    <property type="entry name" value="CAT-like_dom_sf"/>
</dbReference>